<reference evidence="1 2" key="1">
    <citation type="submission" date="2017-04" db="EMBL/GenBank/DDBJ databases">
        <title>Genome Sequence of Marinobacter salarius strain SMR5 Isolated from a culture of the Diatom Skeletonema marinoi.</title>
        <authorList>
            <person name="Topel M."/>
            <person name="Pinder M.I.M."/>
            <person name="Johansson O.N."/>
            <person name="Kourtchenko O."/>
            <person name="Godhe A."/>
            <person name="Clarke A.K."/>
        </authorList>
    </citation>
    <scope>NUCLEOTIDE SEQUENCE [LARGE SCALE GENOMIC DNA]</scope>
    <source>
        <strain evidence="1 2">SMR5</strain>
    </source>
</reference>
<dbReference type="RefSeq" id="WP_085680807.1">
    <property type="nucleotide sequence ID" value="NZ_CP020931.1"/>
</dbReference>
<organism evidence="1 2">
    <name type="scientific">Marinobacter salarius</name>
    <dbReference type="NCBI Taxonomy" id="1420917"/>
    <lineage>
        <taxon>Bacteria</taxon>
        <taxon>Pseudomonadati</taxon>
        <taxon>Pseudomonadota</taxon>
        <taxon>Gammaproteobacteria</taxon>
        <taxon>Pseudomonadales</taxon>
        <taxon>Marinobacteraceae</taxon>
        <taxon>Marinobacter</taxon>
    </lineage>
</organism>
<dbReference type="STRING" id="1420917.AU15_07250"/>
<name>A0A1W6KAF6_9GAMM</name>
<dbReference type="Gene3D" id="3.40.50.150">
    <property type="entry name" value="Vaccinia Virus protein VP39"/>
    <property type="match status" value="1"/>
</dbReference>
<dbReference type="GO" id="GO:0008168">
    <property type="term" value="F:methyltransferase activity"/>
    <property type="evidence" value="ECO:0007669"/>
    <property type="project" value="UniProtKB-KW"/>
</dbReference>
<evidence type="ECO:0000313" key="2">
    <source>
        <dbReference type="Proteomes" id="UP000193100"/>
    </source>
</evidence>
<dbReference type="InterPro" id="IPR029063">
    <property type="entry name" value="SAM-dependent_MTases_sf"/>
</dbReference>
<dbReference type="PANTHER" id="PTHR20974:SF0">
    <property type="entry name" value="UPF0585 PROTEIN CG18661"/>
    <property type="match status" value="1"/>
</dbReference>
<dbReference type="AlphaFoldDB" id="A0A1W6KAF6"/>
<dbReference type="Proteomes" id="UP000193100">
    <property type="component" value="Chromosome"/>
</dbReference>
<evidence type="ECO:0000313" key="1">
    <source>
        <dbReference type="EMBL" id="ARM84390.1"/>
    </source>
</evidence>
<keyword evidence="1" id="KW-0808">Transferase</keyword>
<sequence>MVHSKPFSQACVNNRQPILECIKTVFTEPATILEIGTGTGQHAVYFAAELPHLTWQPSDRPGGADHSLGWIQEADLANIRPPLELDVSLGSWPVDTIDGAYSANTAHIMSWEEVEAMFAGLAKRLIAGGLFCLYGPFNYEGQFTSDSNRQFDHHLRSQAPHMGIRNMDDMLELAGRVRFGLERDFEMPANNRLLVWRKL</sequence>
<dbReference type="SUPFAM" id="SSF53335">
    <property type="entry name" value="S-adenosyl-L-methionine-dependent methyltransferases"/>
    <property type="match status" value="1"/>
</dbReference>
<gene>
    <name evidence="1" type="ORF">MARSALSMR5_02319</name>
</gene>
<dbReference type="Pfam" id="PF06080">
    <property type="entry name" value="DUF938"/>
    <property type="match status" value="1"/>
</dbReference>
<dbReference type="GeneID" id="77256263"/>
<proteinExistence type="predicted"/>
<keyword evidence="1" id="KW-0489">Methyltransferase</keyword>
<protein>
    <submittedName>
        <fullName evidence="1">Methylase</fullName>
    </submittedName>
</protein>
<dbReference type="GO" id="GO:0032259">
    <property type="term" value="P:methylation"/>
    <property type="evidence" value="ECO:0007669"/>
    <property type="project" value="UniProtKB-KW"/>
</dbReference>
<accession>A0A1W6KAF6</accession>
<dbReference type="PANTHER" id="PTHR20974">
    <property type="entry name" value="UPF0585 PROTEIN CG18661"/>
    <property type="match status" value="1"/>
</dbReference>
<dbReference type="InterPro" id="IPR010342">
    <property type="entry name" value="DUF938"/>
</dbReference>
<dbReference type="EMBL" id="CP020931">
    <property type="protein sequence ID" value="ARM84390.1"/>
    <property type="molecule type" value="Genomic_DNA"/>
</dbReference>